<dbReference type="PROSITE" id="PS51257">
    <property type="entry name" value="PROKAR_LIPOPROTEIN"/>
    <property type="match status" value="1"/>
</dbReference>
<dbReference type="AlphaFoldDB" id="A0A4Z0M3J4"/>
<keyword evidence="1" id="KW-0732">Signal</keyword>
<sequence length="150" mass="17099">MKMVKKNSMLRVILMSFVVLLAACSKAPAPAGEPSSTSREALELRAQERWRARVARDWEKAYEYESPAFREVFPKHLYVKKFSYTANWELTGLEVINYDPDAAVASVAVRVMSKPAKQTTAAARALGAMPRELREKWILVDGEWWYSITN</sequence>
<reference evidence="2 3" key="1">
    <citation type="submission" date="2019-04" db="EMBL/GenBank/DDBJ databases">
        <title>Taxonomy of novel Haliea sp. from mangrove soil of West Coast of India.</title>
        <authorList>
            <person name="Verma A."/>
            <person name="Kumar P."/>
            <person name="Krishnamurthi S."/>
        </authorList>
    </citation>
    <scope>NUCLEOTIDE SEQUENCE [LARGE SCALE GENOMIC DNA]</scope>
    <source>
        <strain evidence="2 3">SAOS-164</strain>
    </source>
</reference>
<organism evidence="2 3">
    <name type="scientific">Mangrovimicrobium sediminis</name>
    <dbReference type="NCBI Taxonomy" id="2562682"/>
    <lineage>
        <taxon>Bacteria</taxon>
        <taxon>Pseudomonadati</taxon>
        <taxon>Pseudomonadota</taxon>
        <taxon>Gammaproteobacteria</taxon>
        <taxon>Cellvibrionales</taxon>
        <taxon>Halieaceae</taxon>
        <taxon>Mangrovimicrobium</taxon>
    </lineage>
</organism>
<gene>
    <name evidence="2" type="ORF">E4634_08165</name>
</gene>
<dbReference type="Proteomes" id="UP000298050">
    <property type="component" value="Unassembled WGS sequence"/>
</dbReference>
<proteinExistence type="predicted"/>
<feature type="chain" id="PRO_5021240733" description="Nuclear transport factor 2 family protein" evidence="1">
    <location>
        <begin position="32"/>
        <end position="150"/>
    </location>
</feature>
<evidence type="ECO:0008006" key="4">
    <source>
        <dbReference type="Google" id="ProtNLM"/>
    </source>
</evidence>
<dbReference type="EMBL" id="SRLE01000006">
    <property type="protein sequence ID" value="TGD74099.1"/>
    <property type="molecule type" value="Genomic_DNA"/>
</dbReference>
<protein>
    <recommendedName>
        <fullName evidence="4">Nuclear transport factor 2 family protein</fullName>
    </recommendedName>
</protein>
<evidence type="ECO:0000256" key="1">
    <source>
        <dbReference type="SAM" id="SignalP"/>
    </source>
</evidence>
<evidence type="ECO:0000313" key="3">
    <source>
        <dbReference type="Proteomes" id="UP000298050"/>
    </source>
</evidence>
<evidence type="ECO:0000313" key="2">
    <source>
        <dbReference type="EMBL" id="TGD74099.1"/>
    </source>
</evidence>
<name>A0A4Z0M3J4_9GAMM</name>
<dbReference type="OrthoDB" id="5738094at2"/>
<feature type="signal peptide" evidence="1">
    <location>
        <begin position="1"/>
        <end position="31"/>
    </location>
</feature>
<accession>A0A4Z0M3J4</accession>
<keyword evidence="3" id="KW-1185">Reference proteome</keyword>
<dbReference type="RefSeq" id="WP_135442640.1">
    <property type="nucleotide sequence ID" value="NZ_SRLE01000006.1"/>
</dbReference>
<comment type="caution">
    <text evidence="2">The sequence shown here is derived from an EMBL/GenBank/DDBJ whole genome shotgun (WGS) entry which is preliminary data.</text>
</comment>